<dbReference type="SUPFAM" id="SSF102114">
    <property type="entry name" value="Radical SAM enzymes"/>
    <property type="match status" value="1"/>
</dbReference>
<name>A0A5P3XEY3_PARBF</name>
<dbReference type="SFLD" id="SFLDS00029">
    <property type="entry name" value="Radical_SAM"/>
    <property type="match status" value="1"/>
</dbReference>
<dbReference type="GO" id="GO:0051536">
    <property type="term" value="F:iron-sulfur cluster binding"/>
    <property type="evidence" value="ECO:0007669"/>
    <property type="project" value="UniProtKB-KW"/>
</dbReference>
<dbReference type="InterPro" id="IPR006638">
    <property type="entry name" value="Elp3/MiaA/NifB-like_rSAM"/>
</dbReference>
<dbReference type="Pfam" id="PF04055">
    <property type="entry name" value="Radical_SAM"/>
    <property type="match status" value="1"/>
</dbReference>
<keyword evidence="2" id="KW-0408">Iron</keyword>
<reference evidence="5 6" key="1">
    <citation type="submission" date="2018-09" db="EMBL/GenBank/DDBJ databases">
        <title>A clostridial neurotoxin that targets Anopheles mosquitoes.</title>
        <authorList>
            <person name="Contreras E."/>
            <person name="Masuyer G."/>
            <person name="Qureshi N."/>
            <person name="Chawla S."/>
            <person name="Lim H.L."/>
            <person name="Chen J."/>
            <person name="Stenmark P."/>
            <person name="Gill S."/>
        </authorList>
    </citation>
    <scope>NUCLEOTIDE SEQUENCE [LARGE SCALE GENOMIC DNA]</scope>
    <source>
        <strain evidence="5 6">Cbm</strain>
    </source>
</reference>
<dbReference type="CDD" id="cd01335">
    <property type="entry name" value="Radical_SAM"/>
    <property type="match status" value="1"/>
</dbReference>
<dbReference type="InterPro" id="IPR040086">
    <property type="entry name" value="MJ0683-like"/>
</dbReference>
<sequence length="297" mass="34576">MEFIPAKTIVSGYKENPNWFGINYGMNIYKGCCHGCIYCDSRSNCYQIIEFDRVRIKENSTETIKKELKSKKTKGVVGTGAMSDPYNPFEEKFMLTREALKAVDENRFGISIATKSDLITRDIDILKRIQSHSPTIIKITITTYDDNLCKKIESNVCPTSKRFEALKKLSDNGIYAGVLLMPILPFINDNEDNIKNIIKKAHESGAKFVFTYGLGVTLRQNQREYYFEQLRKIFPGEDLDKKYIKAYGESYENGATNYEKLWNTFKEECEKYNLLYDMKDIINDYKNKYEKTQISWF</sequence>
<dbReference type="Gene3D" id="3.80.30.30">
    <property type="match status" value="1"/>
</dbReference>
<protein>
    <submittedName>
        <fullName evidence="5">Radical SAM protein</fullName>
    </submittedName>
</protein>
<dbReference type="GO" id="GO:0003824">
    <property type="term" value="F:catalytic activity"/>
    <property type="evidence" value="ECO:0007669"/>
    <property type="project" value="InterPro"/>
</dbReference>
<dbReference type="SFLD" id="SFLDG01084">
    <property type="entry name" value="Uncharacterised_Radical_SAM_Su"/>
    <property type="match status" value="1"/>
</dbReference>
<gene>
    <name evidence="5" type="ORF">D4A35_08110</name>
</gene>
<dbReference type="Proteomes" id="UP000326961">
    <property type="component" value="Chromosome"/>
</dbReference>
<dbReference type="PANTHER" id="PTHR43432">
    <property type="entry name" value="SLR0285 PROTEIN"/>
    <property type="match status" value="1"/>
</dbReference>
<organism evidence="5 6">
    <name type="scientific">Paraclostridium bifermentans</name>
    <name type="common">Clostridium bifermentans</name>
    <dbReference type="NCBI Taxonomy" id="1490"/>
    <lineage>
        <taxon>Bacteria</taxon>
        <taxon>Bacillati</taxon>
        <taxon>Bacillota</taxon>
        <taxon>Clostridia</taxon>
        <taxon>Peptostreptococcales</taxon>
        <taxon>Peptostreptococcaceae</taxon>
        <taxon>Paraclostridium</taxon>
    </lineage>
</organism>
<keyword evidence="3" id="KW-0411">Iron-sulfur</keyword>
<dbReference type="AlphaFoldDB" id="A0A5P3XEY3"/>
<dbReference type="SMART" id="SM00729">
    <property type="entry name" value="Elp3"/>
    <property type="match status" value="1"/>
</dbReference>
<feature type="domain" description="Radical SAM core" evidence="4">
    <location>
        <begin position="18"/>
        <end position="250"/>
    </location>
</feature>
<dbReference type="InterPro" id="IPR058240">
    <property type="entry name" value="rSAM_sf"/>
</dbReference>
<evidence type="ECO:0000259" key="4">
    <source>
        <dbReference type="PROSITE" id="PS51918"/>
    </source>
</evidence>
<evidence type="ECO:0000313" key="5">
    <source>
        <dbReference type="EMBL" id="QEZ68900.1"/>
    </source>
</evidence>
<evidence type="ECO:0000313" key="6">
    <source>
        <dbReference type="Proteomes" id="UP000326961"/>
    </source>
</evidence>
<dbReference type="GO" id="GO:0046872">
    <property type="term" value="F:metal ion binding"/>
    <property type="evidence" value="ECO:0007669"/>
    <property type="project" value="UniProtKB-KW"/>
</dbReference>
<dbReference type="PANTHER" id="PTHR43432:SF5">
    <property type="entry name" value="ELP3_MIAA_NIFB-LIKE RADICAL SAM CORE DOMAIN-CONTAINING PROTEIN"/>
    <property type="match status" value="1"/>
</dbReference>
<dbReference type="PROSITE" id="PS51918">
    <property type="entry name" value="RADICAL_SAM"/>
    <property type="match status" value="1"/>
</dbReference>
<dbReference type="RefSeq" id="WP_150886562.1">
    <property type="nucleotide sequence ID" value="NZ_CP094933.1"/>
</dbReference>
<dbReference type="EMBL" id="CP032452">
    <property type="protein sequence ID" value="QEZ68900.1"/>
    <property type="molecule type" value="Genomic_DNA"/>
</dbReference>
<keyword evidence="1" id="KW-0479">Metal-binding</keyword>
<evidence type="ECO:0000256" key="3">
    <source>
        <dbReference type="ARBA" id="ARBA00023014"/>
    </source>
</evidence>
<proteinExistence type="predicted"/>
<evidence type="ECO:0000256" key="1">
    <source>
        <dbReference type="ARBA" id="ARBA00022723"/>
    </source>
</evidence>
<accession>A0A5P3XEY3</accession>
<evidence type="ECO:0000256" key="2">
    <source>
        <dbReference type="ARBA" id="ARBA00023004"/>
    </source>
</evidence>
<dbReference type="InterPro" id="IPR007197">
    <property type="entry name" value="rSAM"/>
</dbReference>